<dbReference type="PANTHER" id="PTHR44858:SF1">
    <property type="entry name" value="UDP-N-ACETYLGLUCOSAMINE--PEPTIDE N-ACETYLGLUCOSAMINYLTRANSFERASE SPINDLY-RELATED"/>
    <property type="match status" value="1"/>
</dbReference>
<dbReference type="Pfam" id="PF13181">
    <property type="entry name" value="TPR_8"/>
    <property type="match status" value="1"/>
</dbReference>
<evidence type="ECO:0000256" key="2">
    <source>
        <dbReference type="ARBA" id="ARBA00022803"/>
    </source>
</evidence>
<dbReference type="Pfam" id="PF13432">
    <property type="entry name" value="TPR_16"/>
    <property type="match status" value="1"/>
</dbReference>
<feature type="repeat" description="TPR" evidence="3">
    <location>
        <begin position="308"/>
        <end position="341"/>
    </location>
</feature>
<protein>
    <submittedName>
        <fullName evidence="5">Tetratricopeptide repeat protein</fullName>
    </submittedName>
</protein>
<keyword evidence="6" id="KW-1185">Reference proteome</keyword>
<evidence type="ECO:0000313" key="5">
    <source>
        <dbReference type="EMBL" id="MBZ2207852.1"/>
    </source>
</evidence>
<accession>A0ABS7SP68</accession>
<dbReference type="EMBL" id="JAFBIL020000004">
    <property type="protein sequence ID" value="MBZ2207852.1"/>
    <property type="molecule type" value="Genomic_DNA"/>
</dbReference>
<comment type="caution">
    <text evidence="5">The sequence shown here is derived from an EMBL/GenBank/DDBJ whole genome shotgun (WGS) entry which is preliminary data.</text>
</comment>
<keyword evidence="1" id="KW-0677">Repeat</keyword>
<name>A0ABS7SP68_9BURK</name>
<feature type="chain" id="PRO_5045285956" evidence="4">
    <location>
        <begin position="25"/>
        <end position="399"/>
    </location>
</feature>
<sequence>MTILAKLTTRLAAVLAPLLLGACAAVPLPAPLAANHLFSDAAFKPPSEPVGAADLFTLSPAMRAYLNSPAFTSQVRQKGAQQGLVSALYQKGELKLEYESSKTRTAAETYDARVGNCLSLVVMTAAFARELGVPVTYQNVMVDYTWSRTGNLYFGSSHVNLVLTENSPAFMRAYQNVLPTLTIDFLRPKDSDEFHTHPLEERDIVAMYQNNRAAEALAQDRVDDAYWWAREAVRQNPNFITAYNTLAVIYQRRGDNALAERVFRAALEREPENLVVMHNLVPVLAAMGKTGESNQIKARLAVIEPHPPFYYFNRGMAAMEKGDFQEARNLFAKEVKRAPYYHEFHFWLGIAHWRLGDGRSAHQELKLALDTSTTNAASQRYSAKLSQLKGGAAKRKRLY</sequence>
<dbReference type="RefSeq" id="WP_223468337.1">
    <property type="nucleotide sequence ID" value="NZ_JAFBIL020000004.1"/>
</dbReference>
<keyword evidence="4" id="KW-0732">Signal</keyword>
<feature type="repeat" description="TPR" evidence="3">
    <location>
        <begin position="240"/>
        <end position="273"/>
    </location>
</feature>
<dbReference type="InterPro" id="IPR011990">
    <property type="entry name" value="TPR-like_helical_dom_sf"/>
</dbReference>
<gene>
    <name evidence="5" type="ORF">I4X03_011325</name>
</gene>
<evidence type="ECO:0000256" key="3">
    <source>
        <dbReference type="PROSITE-ProRule" id="PRU00339"/>
    </source>
</evidence>
<dbReference type="SMART" id="SM00028">
    <property type="entry name" value="TPR"/>
    <property type="match status" value="3"/>
</dbReference>
<reference evidence="5 6" key="2">
    <citation type="submission" date="2021-08" db="EMBL/GenBank/DDBJ databases">
        <title>Massilia sp. R798.</title>
        <authorList>
            <person name="Baek J.H."/>
            <person name="Jung H.S."/>
            <person name="Kim K.R."/>
            <person name="Jeon C.O."/>
        </authorList>
    </citation>
    <scope>NUCLEOTIDE SEQUENCE [LARGE SCALE GENOMIC DNA]</scope>
    <source>
        <strain evidence="5 6">R798</strain>
    </source>
</reference>
<keyword evidence="2 3" id="KW-0802">TPR repeat</keyword>
<reference evidence="5 6" key="1">
    <citation type="submission" date="2021-01" db="EMBL/GenBank/DDBJ databases">
        <authorList>
            <person name="Ruan W."/>
            <person name="Khan S.A."/>
            <person name="Jeon C.O."/>
        </authorList>
    </citation>
    <scope>NUCLEOTIDE SEQUENCE [LARGE SCALE GENOMIC DNA]</scope>
    <source>
        <strain evidence="5 6">R798</strain>
    </source>
</reference>
<evidence type="ECO:0000256" key="1">
    <source>
        <dbReference type="ARBA" id="ARBA00022737"/>
    </source>
</evidence>
<dbReference type="InterPro" id="IPR050498">
    <property type="entry name" value="Ycf3"/>
</dbReference>
<dbReference type="SUPFAM" id="SSF48452">
    <property type="entry name" value="TPR-like"/>
    <property type="match status" value="1"/>
</dbReference>
<evidence type="ECO:0000256" key="4">
    <source>
        <dbReference type="SAM" id="SignalP"/>
    </source>
</evidence>
<evidence type="ECO:0000313" key="6">
    <source>
        <dbReference type="Proteomes" id="UP000809349"/>
    </source>
</evidence>
<dbReference type="PANTHER" id="PTHR44858">
    <property type="entry name" value="TETRATRICOPEPTIDE REPEAT PROTEIN 6"/>
    <property type="match status" value="1"/>
</dbReference>
<dbReference type="PROSITE" id="PS51257">
    <property type="entry name" value="PROKAR_LIPOPROTEIN"/>
    <property type="match status" value="1"/>
</dbReference>
<organism evidence="5 6">
    <name type="scientific">Massilia soli</name>
    <dbReference type="NCBI Taxonomy" id="2792854"/>
    <lineage>
        <taxon>Bacteria</taxon>
        <taxon>Pseudomonadati</taxon>
        <taxon>Pseudomonadota</taxon>
        <taxon>Betaproteobacteria</taxon>
        <taxon>Burkholderiales</taxon>
        <taxon>Oxalobacteraceae</taxon>
        <taxon>Telluria group</taxon>
        <taxon>Massilia</taxon>
    </lineage>
</organism>
<proteinExistence type="predicted"/>
<dbReference type="Gene3D" id="1.25.40.10">
    <property type="entry name" value="Tetratricopeptide repeat domain"/>
    <property type="match status" value="1"/>
</dbReference>
<dbReference type="PROSITE" id="PS50005">
    <property type="entry name" value="TPR"/>
    <property type="match status" value="2"/>
</dbReference>
<dbReference type="InterPro" id="IPR019734">
    <property type="entry name" value="TPR_rpt"/>
</dbReference>
<dbReference type="Proteomes" id="UP000809349">
    <property type="component" value="Unassembled WGS sequence"/>
</dbReference>
<feature type="signal peptide" evidence="4">
    <location>
        <begin position="1"/>
        <end position="24"/>
    </location>
</feature>